<accession>A0A6M1RN17</accession>
<evidence type="ECO:0000313" key="1">
    <source>
        <dbReference type="EMBL" id="NGO62672.1"/>
    </source>
</evidence>
<comment type="caution">
    <text evidence="1">The sequence shown here is derived from an EMBL/GenBank/DDBJ whole genome shotgun (WGS) entry which is preliminary data.</text>
</comment>
<keyword evidence="2" id="KW-1185">Reference proteome</keyword>
<dbReference type="SUPFAM" id="SSF53756">
    <property type="entry name" value="UDP-Glycosyltransferase/glycogen phosphorylase"/>
    <property type="match status" value="1"/>
</dbReference>
<name>A0A6M1RN17_9HYPH</name>
<dbReference type="RefSeq" id="WP_163900044.1">
    <property type="nucleotide sequence ID" value="NZ_CP048427.1"/>
</dbReference>
<organism evidence="1 2">
    <name type="scientific">Rhizobium daejeonense</name>
    <dbReference type="NCBI Taxonomy" id="240521"/>
    <lineage>
        <taxon>Bacteria</taxon>
        <taxon>Pseudomonadati</taxon>
        <taxon>Pseudomonadota</taxon>
        <taxon>Alphaproteobacteria</taxon>
        <taxon>Hyphomicrobiales</taxon>
        <taxon>Rhizobiaceae</taxon>
        <taxon>Rhizobium/Agrobacterium group</taxon>
        <taxon>Rhizobium</taxon>
    </lineage>
</organism>
<dbReference type="CDD" id="cd16438">
    <property type="entry name" value="beta_Kdo_transferase_KpsS_like"/>
    <property type="match status" value="1"/>
</dbReference>
<dbReference type="InterPro" id="IPR007833">
    <property type="entry name" value="Capsule_polysaccharide_synth"/>
</dbReference>
<evidence type="ECO:0000313" key="2">
    <source>
        <dbReference type="Proteomes" id="UP000477849"/>
    </source>
</evidence>
<dbReference type="Proteomes" id="UP000477849">
    <property type="component" value="Unassembled WGS sequence"/>
</dbReference>
<protein>
    <submittedName>
        <fullName evidence="1">Nitrogen fixation protein FixF</fullName>
    </submittedName>
</protein>
<dbReference type="Pfam" id="PF05159">
    <property type="entry name" value="Capsule_synth"/>
    <property type="match status" value="1"/>
</dbReference>
<dbReference type="GO" id="GO:0000271">
    <property type="term" value="P:polysaccharide biosynthetic process"/>
    <property type="evidence" value="ECO:0007669"/>
    <property type="project" value="InterPro"/>
</dbReference>
<dbReference type="AlphaFoldDB" id="A0A6M1RN17"/>
<dbReference type="EMBL" id="JAAKZH010000001">
    <property type="protein sequence ID" value="NGO62672.1"/>
    <property type="molecule type" value="Genomic_DNA"/>
</dbReference>
<reference evidence="1 2" key="1">
    <citation type="submission" date="2020-02" db="EMBL/GenBank/DDBJ databases">
        <title>Genome sequence of the type strain CCBAU10050 of Rhizobium daejeonense.</title>
        <authorList>
            <person name="Gao J."/>
            <person name="Sun J."/>
        </authorList>
    </citation>
    <scope>NUCLEOTIDE SEQUENCE [LARGE SCALE GENOMIC DNA]</scope>
    <source>
        <strain evidence="1 2">CCBAU10050</strain>
    </source>
</reference>
<proteinExistence type="predicted"/>
<dbReference type="GO" id="GO:0015774">
    <property type="term" value="P:polysaccharide transport"/>
    <property type="evidence" value="ECO:0007669"/>
    <property type="project" value="InterPro"/>
</dbReference>
<gene>
    <name evidence="1" type="ORF">G6N76_03225</name>
</gene>
<sequence length="409" mass="46411">MTKVEFIGHSKHLNGIRKASDGSLELVPLKLVDTIRELVRRKGFGGLLATIAGRDEFVDLRPVVERNLIRRRIRFGWFYSNPLVAAIYRAAVLPRARIPAALLKLCFDDHPEARALVFNGFLMPDALTLEVSKALGRERLVMELGFFPKMLQYDRKGINYDSTLPRDPAFYRMVDDRVGKEMPADLVRRQSKQKGSETAALPSSYVFVPFQVPSDMQVLAHSPWIRDMVHFYEVITRLADRQPDVHFVIKEHPSFPLSIRGHVKPHSRIHFANHNETRGLIEGADAVIVMNSTVGLESLFLGKKVITIGNAPYNIDGLVLHAGNDEELAVAFQALKNWEPDADLRTTVIRYIYNVFLLRGDRNNADAAMMEALRQRAEGTDQHSLFLKEFAERSGHEDRAERQPVREGP</sequence>